<feature type="non-terminal residue" evidence="1">
    <location>
        <position position="1"/>
    </location>
</feature>
<proteinExistence type="predicted"/>
<evidence type="ECO:0000313" key="1">
    <source>
        <dbReference type="EMBL" id="JAG09033.1"/>
    </source>
</evidence>
<sequence>PIPKVFSQLLIKTINLVFSEVFQVSCAIIKDISMGVFVCFMSIIVIPKSMSVAAIPIPTLLHLTGASIIIHWTSTDIETLASSRETTHVIMVMVKGESARFIKPCQIDWRLNRCAISNGNEAIPSLAIGSPTIAPIDPLQLASITVNENGPAVVRANMTFKELYAYGLNDSKINRSDIDLRAKHMVWMLKVPRILFGFKYKINGHVNSLPIMGTGNGVIEFDDVELVYLLDFDVANISGVEYVEVVHTEIRHTVQLLRIQLDNLFNGNKTLGDQMNVLLNEYWVELNKQLGPPIDKAFTFSLKPIVDYILTSIPFDQLFPK</sequence>
<reference evidence="1" key="1">
    <citation type="journal article" date="2014" name="PLoS ONE">
        <title>Transcriptome-Based Identification of ABC Transporters in the Western Tarnished Plant Bug Lygus hesperus.</title>
        <authorList>
            <person name="Hull J.J."/>
            <person name="Chaney K."/>
            <person name="Geib S.M."/>
            <person name="Fabrick J.A."/>
            <person name="Brent C.S."/>
            <person name="Walsh D."/>
            <person name="Lavine L.C."/>
        </authorList>
    </citation>
    <scope>NUCLEOTIDE SEQUENCE</scope>
</reference>
<organism evidence="1">
    <name type="scientific">Lygus hesperus</name>
    <name type="common">Western plant bug</name>
    <dbReference type="NCBI Taxonomy" id="30085"/>
    <lineage>
        <taxon>Eukaryota</taxon>
        <taxon>Metazoa</taxon>
        <taxon>Ecdysozoa</taxon>
        <taxon>Arthropoda</taxon>
        <taxon>Hexapoda</taxon>
        <taxon>Insecta</taxon>
        <taxon>Pterygota</taxon>
        <taxon>Neoptera</taxon>
        <taxon>Paraneoptera</taxon>
        <taxon>Hemiptera</taxon>
        <taxon>Heteroptera</taxon>
        <taxon>Panheteroptera</taxon>
        <taxon>Cimicomorpha</taxon>
        <taxon>Miridae</taxon>
        <taxon>Mirini</taxon>
        <taxon>Lygus</taxon>
    </lineage>
</organism>
<dbReference type="PANTHER" id="PTHR11008:SF41">
    <property type="entry name" value="RE70318P"/>
    <property type="match status" value="1"/>
</dbReference>
<name>A0A0A9WRD8_LYGHE</name>
<dbReference type="Pfam" id="PF06585">
    <property type="entry name" value="JHBP"/>
    <property type="match status" value="1"/>
</dbReference>
<dbReference type="InterPro" id="IPR038606">
    <property type="entry name" value="To_sf"/>
</dbReference>
<gene>
    <name evidence="1" type="primary">to_9</name>
    <name evidence="1" type="ORF">CM83_28785</name>
</gene>
<dbReference type="PANTHER" id="PTHR11008">
    <property type="entry name" value="PROTEIN TAKEOUT-LIKE PROTEIN"/>
    <property type="match status" value="1"/>
</dbReference>
<dbReference type="InterPro" id="IPR010562">
    <property type="entry name" value="Haemolymph_juvenile_hormone-bd"/>
</dbReference>
<dbReference type="GO" id="GO:0005615">
    <property type="term" value="C:extracellular space"/>
    <property type="evidence" value="ECO:0007669"/>
    <property type="project" value="TreeGrafter"/>
</dbReference>
<dbReference type="SMART" id="SM00700">
    <property type="entry name" value="JHBP"/>
    <property type="match status" value="1"/>
</dbReference>
<dbReference type="AlphaFoldDB" id="A0A0A9WRD8"/>
<accession>A0A0A9WRD8</accession>
<protein>
    <submittedName>
        <fullName evidence="1">Protein takeout</fullName>
    </submittedName>
</protein>
<reference evidence="1" key="2">
    <citation type="submission" date="2014-07" db="EMBL/GenBank/DDBJ databases">
        <authorList>
            <person name="Hull J."/>
        </authorList>
    </citation>
    <scope>NUCLEOTIDE SEQUENCE</scope>
</reference>
<dbReference type="Gene3D" id="3.15.10.30">
    <property type="entry name" value="Haemolymph juvenile hormone binding protein"/>
    <property type="match status" value="1"/>
</dbReference>
<dbReference type="EMBL" id="GBHO01034571">
    <property type="protein sequence ID" value="JAG09033.1"/>
    <property type="molecule type" value="Transcribed_RNA"/>
</dbReference>